<dbReference type="Proteomes" id="UP000007364">
    <property type="component" value="Unassembled WGS sequence"/>
</dbReference>
<reference evidence="1 2" key="1">
    <citation type="journal article" date="2012" name="J. Bacteriol.">
        <title>Genome Sequence of Galbibacter marinum Type Strain ck-I2-15.</title>
        <authorList>
            <person name="Lai Q."/>
            <person name="Li C."/>
            <person name="Shao Z."/>
        </authorList>
    </citation>
    <scope>NUCLEOTIDE SEQUENCE [LARGE SCALE GENOMIC DNA]</scope>
    <source>
        <strain evidence="2">ck-I2-15</strain>
    </source>
</reference>
<dbReference type="AlphaFoldDB" id="K2QPK2"/>
<protein>
    <submittedName>
        <fullName evidence="1">Uncharacterized protein</fullName>
    </submittedName>
</protein>
<dbReference type="STRING" id="555500.I215_01595"/>
<dbReference type="EMBL" id="AMSG01000001">
    <property type="protein sequence ID" value="EKF56867.1"/>
    <property type="molecule type" value="Genomic_DNA"/>
</dbReference>
<keyword evidence="2" id="KW-1185">Reference proteome</keyword>
<proteinExistence type="predicted"/>
<sequence length="116" mass="14147">MQIYNLKDLRSQDVIFRLFQLLLEQFDKLLIIDLKGMEKVLDKRHIGLICDCTNPYYWDSLKQAVSYKVYSRVKRDCNRYIEEYGLNHTRLLIRDLLHKKFQEMMNCKEEFYQEAA</sequence>
<evidence type="ECO:0000313" key="2">
    <source>
        <dbReference type="Proteomes" id="UP000007364"/>
    </source>
</evidence>
<accession>K2QPK2</accession>
<name>K2QPK2_9FLAO</name>
<comment type="caution">
    <text evidence="1">The sequence shown here is derived from an EMBL/GenBank/DDBJ whole genome shotgun (WGS) entry which is preliminary data.</text>
</comment>
<evidence type="ECO:0000313" key="1">
    <source>
        <dbReference type="EMBL" id="EKF56867.1"/>
    </source>
</evidence>
<gene>
    <name evidence="1" type="ORF">I215_01595</name>
</gene>
<organism evidence="1 2">
    <name type="scientific">Galbibacter marinus</name>
    <dbReference type="NCBI Taxonomy" id="555500"/>
    <lineage>
        <taxon>Bacteria</taxon>
        <taxon>Pseudomonadati</taxon>
        <taxon>Bacteroidota</taxon>
        <taxon>Flavobacteriia</taxon>
        <taxon>Flavobacteriales</taxon>
        <taxon>Flavobacteriaceae</taxon>
        <taxon>Galbibacter</taxon>
    </lineage>
</organism>